<evidence type="ECO:0000313" key="3">
    <source>
        <dbReference type="Proteomes" id="UP000438106"/>
    </source>
</evidence>
<sequence length="277" mass="29629">MPIGHVIARFEPLKGSSNLRAVLRRRDRQGRQGHSMTFRKPLVASVAVAALMLSPIASIAQETTTEAPAAEAAPTEDSATEGVAAAVDELASQNWLKVCDPLPDGQKACLMRQVVLANGQFLGSFLLRDDPGQESRLLAVAAVPLGVLLPFGLTWQIDNAKPVRVPYMLCDVQSCSTQLVINEQYVNSLKRGAKLTLTAKNRQNQDLSVEIDLAGFTATYDGDAALTFEQLQQQESGQNALEQVLQDRAEQLRQQLSGEGVEAPAGEGAAAEGAPAQ</sequence>
<dbReference type="EMBL" id="WQRF01000001">
    <property type="protein sequence ID" value="MVS98266.1"/>
    <property type="molecule type" value="Genomic_DNA"/>
</dbReference>
<dbReference type="AlphaFoldDB" id="A0A7X3FPK7"/>
<keyword evidence="3" id="KW-1185">Reference proteome</keyword>
<accession>A0A7X3FPK7</accession>
<evidence type="ECO:0000256" key="1">
    <source>
        <dbReference type="SAM" id="MobiDB-lite"/>
    </source>
</evidence>
<feature type="compositionally biased region" description="Low complexity" evidence="1">
    <location>
        <begin position="258"/>
        <end position="277"/>
    </location>
</feature>
<protein>
    <recommendedName>
        <fullName evidence="4">Invasion associated locus B family protein</fullName>
    </recommendedName>
</protein>
<gene>
    <name evidence="2" type="ORF">GO014_04415</name>
</gene>
<feature type="region of interest" description="Disordered" evidence="1">
    <location>
        <begin position="254"/>
        <end position="277"/>
    </location>
</feature>
<name>A0A7X3FPK7_9HYPH</name>
<organism evidence="2 3">
    <name type="scientific">Devosia marina</name>
    <dbReference type="NCBI Taxonomy" id="2683198"/>
    <lineage>
        <taxon>Bacteria</taxon>
        <taxon>Pseudomonadati</taxon>
        <taxon>Pseudomonadota</taxon>
        <taxon>Alphaproteobacteria</taxon>
        <taxon>Hyphomicrobiales</taxon>
        <taxon>Devosiaceae</taxon>
        <taxon>Devosia</taxon>
    </lineage>
</organism>
<comment type="caution">
    <text evidence="2">The sequence shown here is derived from an EMBL/GenBank/DDBJ whole genome shotgun (WGS) entry which is preliminary data.</text>
</comment>
<evidence type="ECO:0008006" key="4">
    <source>
        <dbReference type="Google" id="ProtNLM"/>
    </source>
</evidence>
<evidence type="ECO:0000313" key="2">
    <source>
        <dbReference type="EMBL" id="MVS98266.1"/>
    </source>
</evidence>
<dbReference type="InterPro" id="IPR038696">
    <property type="entry name" value="IalB_sf"/>
</dbReference>
<dbReference type="Pfam" id="PF06776">
    <property type="entry name" value="IalB"/>
    <property type="match status" value="1"/>
</dbReference>
<dbReference type="InterPro" id="IPR010642">
    <property type="entry name" value="Invasion_prot_B"/>
</dbReference>
<dbReference type="Gene3D" id="2.60.40.1880">
    <property type="entry name" value="Invasion associated locus B (IalB) protein"/>
    <property type="match status" value="1"/>
</dbReference>
<proteinExistence type="predicted"/>
<reference evidence="2 3" key="1">
    <citation type="submission" date="2019-12" db="EMBL/GenBank/DDBJ databases">
        <title>Devosia maris sp. nov., isolated from the deep seawater.</title>
        <authorList>
            <person name="Liu Y."/>
        </authorList>
    </citation>
    <scope>NUCLEOTIDE SEQUENCE [LARGE SCALE GENOMIC DNA]</scope>
    <source>
        <strain evidence="2 3">L53-10-65</strain>
    </source>
</reference>
<dbReference type="Proteomes" id="UP000438106">
    <property type="component" value="Unassembled WGS sequence"/>
</dbReference>